<evidence type="ECO:0000256" key="2">
    <source>
        <dbReference type="ARBA" id="ARBA00022475"/>
    </source>
</evidence>
<keyword evidence="4 7" id="KW-1133">Transmembrane helix</keyword>
<evidence type="ECO:0000256" key="6">
    <source>
        <dbReference type="SAM" id="MobiDB-lite"/>
    </source>
</evidence>
<feature type="transmembrane region" description="Helical" evidence="7">
    <location>
        <begin position="563"/>
        <end position="587"/>
    </location>
</feature>
<feature type="transmembrane region" description="Helical" evidence="7">
    <location>
        <begin position="342"/>
        <end position="364"/>
    </location>
</feature>
<evidence type="ECO:0000313" key="9">
    <source>
        <dbReference type="EMBL" id="SEH14508.1"/>
    </source>
</evidence>
<comment type="subcellular location">
    <subcellularLocation>
        <location evidence="1">Cell membrane</location>
        <topology evidence="1">Multi-pass membrane protein</topology>
    </subcellularLocation>
</comment>
<keyword evidence="3 7" id="KW-0812">Transmembrane</keyword>
<dbReference type="STRING" id="29539.SAMN02745716_1654"/>
<dbReference type="PROSITE" id="PS50156">
    <property type="entry name" value="SSD"/>
    <property type="match status" value="2"/>
</dbReference>
<dbReference type="PANTHER" id="PTHR33406:SF13">
    <property type="entry name" value="MEMBRANE PROTEIN YDFJ"/>
    <property type="match status" value="1"/>
</dbReference>
<proteinExistence type="predicted"/>
<feature type="transmembrane region" description="Helical" evidence="7">
    <location>
        <begin position="263"/>
        <end position="285"/>
    </location>
</feature>
<dbReference type="RefSeq" id="WP_093118054.1">
    <property type="nucleotide sequence ID" value="NZ_FNWJ01000002.1"/>
</dbReference>
<keyword evidence="2" id="KW-1003">Cell membrane</keyword>
<feature type="domain" description="SSD" evidence="8">
    <location>
        <begin position="237"/>
        <end position="363"/>
    </location>
</feature>
<dbReference type="InterPro" id="IPR004869">
    <property type="entry name" value="MMPL_dom"/>
</dbReference>
<evidence type="ECO:0000313" key="10">
    <source>
        <dbReference type="Proteomes" id="UP000222056"/>
    </source>
</evidence>
<feature type="transmembrane region" description="Helical" evidence="7">
    <location>
        <begin position="218"/>
        <end position="251"/>
    </location>
</feature>
<dbReference type="GO" id="GO:0005886">
    <property type="term" value="C:plasma membrane"/>
    <property type="evidence" value="ECO:0007669"/>
    <property type="project" value="UniProtKB-SubCell"/>
</dbReference>
<dbReference type="SUPFAM" id="SSF82866">
    <property type="entry name" value="Multidrug efflux transporter AcrB transmembrane domain"/>
    <property type="match status" value="2"/>
</dbReference>
<name>A0A1H6FWG4_THEAL</name>
<gene>
    <name evidence="9" type="ORF">SAMN02745716_1654</name>
</gene>
<keyword evidence="10" id="KW-1185">Reference proteome</keyword>
<keyword evidence="5 7" id="KW-0472">Membrane</keyword>
<accession>A0A1H6FWG4</accession>
<dbReference type="Proteomes" id="UP000222056">
    <property type="component" value="Unassembled WGS sequence"/>
</dbReference>
<evidence type="ECO:0000256" key="5">
    <source>
        <dbReference type="ARBA" id="ARBA00023136"/>
    </source>
</evidence>
<dbReference type="InterPro" id="IPR050545">
    <property type="entry name" value="Mycobact_MmpL"/>
</dbReference>
<feature type="transmembrane region" description="Helical" evidence="7">
    <location>
        <begin position="536"/>
        <end position="556"/>
    </location>
</feature>
<dbReference type="Gene3D" id="1.20.1640.10">
    <property type="entry name" value="Multidrug efflux transporter AcrB transmembrane domain"/>
    <property type="match status" value="2"/>
</dbReference>
<organism evidence="9 10">
    <name type="scientific">Thermoleophilum album</name>
    <dbReference type="NCBI Taxonomy" id="29539"/>
    <lineage>
        <taxon>Bacteria</taxon>
        <taxon>Bacillati</taxon>
        <taxon>Actinomycetota</taxon>
        <taxon>Thermoleophilia</taxon>
        <taxon>Thermoleophilales</taxon>
        <taxon>Thermoleophilaceae</taxon>
        <taxon>Thermoleophilum</taxon>
    </lineage>
</organism>
<evidence type="ECO:0000256" key="7">
    <source>
        <dbReference type="SAM" id="Phobius"/>
    </source>
</evidence>
<evidence type="ECO:0000256" key="3">
    <source>
        <dbReference type="ARBA" id="ARBA00022692"/>
    </source>
</evidence>
<feature type="region of interest" description="Disordered" evidence="6">
    <location>
        <begin position="1"/>
        <end position="28"/>
    </location>
</feature>
<dbReference type="AlphaFoldDB" id="A0A1H6FWG4"/>
<feature type="transmembrane region" description="Helical" evidence="7">
    <location>
        <begin position="649"/>
        <end position="671"/>
    </location>
</feature>
<dbReference type="EMBL" id="FNWJ01000002">
    <property type="protein sequence ID" value="SEH14508.1"/>
    <property type="molecule type" value="Genomic_DNA"/>
</dbReference>
<feature type="domain" description="SSD" evidence="8">
    <location>
        <begin position="564"/>
        <end position="707"/>
    </location>
</feature>
<reference evidence="10" key="1">
    <citation type="submission" date="2016-10" db="EMBL/GenBank/DDBJ databases">
        <authorList>
            <person name="Varghese N."/>
            <person name="Submissions S."/>
        </authorList>
    </citation>
    <scope>NUCLEOTIDE SEQUENCE [LARGE SCALE GENOMIC DNA]</scope>
    <source>
        <strain evidence="10">ATCC 35263</strain>
    </source>
</reference>
<dbReference type="PANTHER" id="PTHR33406">
    <property type="entry name" value="MEMBRANE PROTEIN MJ1562-RELATED"/>
    <property type="match status" value="1"/>
</dbReference>
<evidence type="ECO:0000256" key="4">
    <source>
        <dbReference type="ARBA" id="ARBA00022989"/>
    </source>
</evidence>
<feature type="transmembrane region" description="Helical" evidence="7">
    <location>
        <begin position="398"/>
        <end position="416"/>
    </location>
</feature>
<protein>
    <submittedName>
        <fullName evidence="9">Putative drug exporter of the RND superfamily</fullName>
    </submittedName>
</protein>
<evidence type="ECO:0000259" key="8">
    <source>
        <dbReference type="PROSITE" id="PS50156"/>
    </source>
</evidence>
<dbReference type="Pfam" id="PF03176">
    <property type="entry name" value="MMPL"/>
    <property type="match status" value="2"/>
</dbReference>
<feature type="transmembrane region" description="Helical" evidence="7">
    <location>
        <begin position="607"/>
        <end position="628"/>
    </location>
</feature>
<sequence>MSGAPDHQSPIAQGQHADSPAGSDQRWRDSAGPIGRLGVLAGRRRKLVAAGWAVLVLGLGVLAPRAEHALSGAGWEASGSESVAVRNAADKHFGGASSSALQVIVTSSRANVDDPRVVGFLRELRRTLLSDRRVRSVRLPQPGATIAQDRRTAVVQAFAAAPPDEMVRAAGALKKKIAQLERPAGVTAYLTGSSAMWSDFNEANKSAMLQSELRSWPVTLAILLVAFGSLVAAGLPLMLTIAGLVAAAGLLYLTTLAFDVSIWAMNFALMFSLALGIDYALFIVYRFRGALERAGGEVLAALRETMDTAGKAVLFSGLTVLVSLSAVLLVPSPAFRSMALGIMLSVVFVLAASLTLLPAVLAALGDRVDRFALPWVTAGRHRSPLFAAWGRRLWARPIAWGLPALLALAALCVPLAKVETGMPSIKVVPKDGGSRLGYAAIQRAFGEGAPGALQVVAPAARADEVVRVARTVPGVAAVTPPLRATSGDLALAQVIPTADPSSAAAKRTIDRLRERLPRGAQVGGAAAEYRDLEAALAARTVPVVLLVLGLGFLLLLVALRAPLVALVGVVTNLFATGAAFGVAKLIFQDGHLSNLLGFESQGFLDAWAPVFFFAMVFAISMDYSVFLLSSAREHRDRGESAREAMIGGIAHSGRVVLAAGAVMVAVFFTFALSGPLPPKEMGVILGTAVLLDVLLVRLLLVPVALRLLGERAWRVPGWLDRLLPHVHFGHGQSRLAPTPEPAVARVGS</sequence>
<evidence type="ECO:0000256" key="1">
    <source>
        <dbReference type="ARBA" id="ARBA00004651"/>
    </source>
</evidence>
<feature type="transmembrane region" description="Helical" evidence="7">
    <location>
        <begin position="683"/>
        <end position="705"/>
    </location>
</feature>
<dbReference type="OrthoDB" id="7051771at2"/>
<feature type="transmembrane region" description="Helical" evidence="7">
    <location>
        <begin position="312"/>
        <end position="330"/>
    </location>
</feature>
<dbReference type="InterPro" id="IPR000731">
    <property type="entry name" value="SSD"/>
</dbReference>